<dbReference type="WBParaSite" id="EVEC_0000290701-mRNA-1">
    <property type="protein sequence ID" value="EVEC_0000290701-mRNA-1"/>
    <property type="gene ID" value="EVEC_0000290701"/>
</dbReference>
<evidence type="ECO:0000256" key="1">
    <source>
        <dbReference type="SAM" id="MobiDB-lite"/>
    </source>
</evidence>
<feature type="region of interest" description="Disordered" evidence="1">
    <location>
        <begin position="142"/>
        <end position="177"/>
    </location>
</feature>
<feature type="compositionally biased region" description="Low complexity" evidence="1">
    <location>
        <begin position="237"/>
        <end position="259"/>
    </location>
</feature>
<feature type="compositionally biased region" description="Basic and acidic residues" evidence="1">
    <location>
        <begin position="204"/>
        <end position="220"/>
    </location>
</feature>
<dbReference type="EMBL" id="UXUI01007416">
    <property type="protein sequence ID" value="VDD87472.1"/>
    <property type="molecule type" value="Genomic_DNA"/>
</dbReference>
<dbReference type="SUPFAM" id="SSF101447">
    <property type="entry name" value="Formin homology 2 domain (FH2 domain)"/>
    <property type="match status" value="1"/>
</dbReference>
<sequence length="676" mass="77293">MTTFGEIENKNTWGRTYQNIFRQFSDLDLPMTNAHRSPPLCPYTAKTVAASEKIKSSTRSLPNEFPEIAPQEPVEHLVEYEGDRYQCMQRNYTSINETAEKSFQHLKKAHEFSDDYNAPQSYSVNQRILTSGSNTTIAAEAHSTTPQPLASVPPPPPPPPPPTSSNTPQHPSSNINESRRMRYIYAYPEEIVTFLPENSTIRKKSTETDLRNERNRKVEDSSPTFFPRTIHNEVGQNSKNTVVSNSSTQQQSLLQSSTNEENFTDGTDKDKVKKYGINGTATSLEKEENLYRYASSSQMTEPSTTQIFKFDPNTSRNLSVSSLVSLFEKNLDVSNLEKISKSNAENARHIQQFVRNYFGNSNSLKVKKIEEKTVPLQQFTQITANISNGIKSADVDFKQLLTIVPEEPDFDTQETGQEWLLKTQGRDNCEYSTTKKNVNEQLRQRFAYDTGTDADLLLIVHQKVFKNLPLDWPELYLLKNAHCRLVAQREKQLCRLQEQSLVLIPDSNEKFKTDMVIKQIERELYEDYINYQANPSLYKSISHINLLNNIRLVDNPYTILAFLIMQADSFWYAAKVCSDMTEKKNHYSIAKRRYAELLGKSRNALPPDDPSVLKVLEKLTAILAEYPDKRDISIRNKCLNAVAAAQNALSRNSHFDTSERALRNIKDGLKMCESYY</sequence>
<name>A0A0N4UZ70_ENTVE</name>
<feature type="compositionally biased region" description="Low complexity" evidence="1">
    <location>
        <begin position="164"/>
        <end position="173"/>
    </location>
</feature>
<gene>
    <name evidence="2" type="ORF">EVEC_LOCUS2615</name>
</gene>
<reference evidence="2 3" key="2">
    <citation type="submission" date="2018-10" db="EMBL/GenBank/DDBJ databases">
        <authorList>
            <consortium name="Pathogen Informatics"/>
        </authorList>
    </citation>
    <scope>NUCLEOTIDE SEQUENCE [LARGE SCALE GENOMIC DNA]</scope>
</reference>
<dbReference type="Proteomes" id="UP000274131">
    <property type="component" value="Unassembled WGS sequence"/>
</dbReference>
<proteinExistence type="predicted"/>
<evidence type="ECO:0000313" key="4">
    <source>
        <dbReference type="WBParaSite" id="EVEC_0000290701-mRNA-1"/>
    </source>
</evidence>
<reference evidence="4" key="1">
    <citation type="submission" date="2017-02" db="UniProtKB">
        <authorList>
            <consortium name="WormBaseParasite"/>
        </authorList>
    </citation>
    <scope>IDENTIFICATION</scope>
</reference>
<feature type="compositionally biased region" description="Pro residues" evidence="1">
    <location>
        <begin position="151"/>
        <end position="163"/>
    </location>
</feature>
<protein>
    <submittedName>
        <fullName evidence="4">SH2 domain-containing protein</fullName>
    </submittedName>
</protein>
<accession>A0A0N4UZ70</accession>
<dbReference type="AlphaFoldDB" id="A0A0N4UZ70"/>
<organism evidence="4">
    <name type="scientific">Enterobius vermicularis</name>
    <name type="common">Human pinworm</name>
    <dbReference type="NCBI Taxonomy" id="51028"/>
    <lineage>
        <taxon>Eukaryota</taxon>
        <taxon>Metazoa</taxon>
        <taxon>Ecdysozoa</taxon>
        <taxon>Nematoda</taxon>
        <taxon>Chromadorea</taxon>
        <taxon>Rhabditida</taxon>
        <taxon>Spirurina</taxon>
        <taxon>Oxyuridomorpha</taxon>
        <taxon>Oxyuroidea</taxon>
        <taxon>Oxyuridae</taxon>
        <taxon>Enterobius</taxon>
    </lineage>
</organism>
<evidence type="ECO:0000313" key="2">
    <source>
        <dbReference type="EMBL" id="VDD87472.1"/>
    </source>
</evidence>
<feature type="region of interest" description="Disordered" evidence="1">
    <location>
        <begin position="202"/>
        <end position="272"/>
    </location>
</feature>
<keyword evidence="3" id="KW-1185">Reference proteome</keyword>
<dbReference type="OrthoDB" id="5837449at2759"/>
<evidence type="ECO:0000313" key="3">
    <source>
        <dbReference type="Proteomes" id="UP000274131"/>
    </source>
</evidence>